<dbReference type="RefSeq" id="WP_122356200.1">
    <property type="nucleotide sequence ID" value="NZ_BMPB01000003.1"/>
</dbReference>
<keyword evidence="1" id="KW-0732">Signal</keyword>
<organism evidence="2 3">
    <name type="scientific">Parabacteroides faecis</name>
    <dbReference type="NCBI Taxonomy" id="1217282"/>
    <lineage>
        <taxon>Bacteria</taxon>
        <taxon>Pseudomonadati</taxon>
        <taxon>Bacteroidota</taxon>
        <taxon>Bacteroidia</taxon>
        <taxon>Bacteroidales</taxon>
        <taxon>Tannerellaceae</taxon>
        <taxon>Parabacteroides</taxon>
    </lineage>
</organism>
<keyword evidence="3" id="KW-1185">Reference proteome</keyword>
<sequence>MKKVIFLWAFVCLSVLCNQVSAQKELGIFNSLSVGVSAGTTGIGVDVATPVTPHFAIRGGVSFMPGIHINTDADVNLSDPELGEKTSTLDLRGTTKRASGELLVNYYPFLSSSFFVTAGAYFGGKEMIKIDGHSDELAEYIQNGGDANIVIGDQTIAVDKNGNVSGGLKVSGFRPYIGLGFGRAVPKKRIGVQFELGVQFHGSPKLYTSSGDLGSALTDSDDSFSKIMDKLTVYPVMKVRFCGRLF</sequence>
<evidence type="ECO:0000313" key="3">
    <source>
        <dbReference type="Proteomes" id="UP000533637"/>
    </source>
</evidence>
<evidence type="ECO:0000256" key="1">
    <source>
        <dbReference type="SAM" id="SignalP"/>
    </source>
</evidence>
<feature type="chain" id="PRO_5046108698" description="Outer membrane protein beta-barrel domain-containing protein" evidence="1">
    <location>
        <begin position="23"/>
        <end position="246"/>
    </location>
</feature>
<evidence type="ECO:0008006" key="4">
    <source>
        <dbReference type="Google" id="ProtNLM"/>
    </source>
</evidence>
<dbReference type="EMBL" id="JACHOC010000002">
    <property type="protein sequence ID" value="MBB4621066.1"/>
    <property type="molecule type" value="Genomic_DNA"/>
</dbReference>
<feature type="signal peptide" evidence="1">
    <location>
        <begin position="1"/>
        <end position="22"/>
    </location>
</feature>
<evidence type="ECO:0000313" key="2">
    <source>
        <dbReference type="EMBL" id="MBB4621066.1"/>
    </source>
</evidence>
<proteinExistence type="predicted"/>
<dbReference type="Gene3D" id="2.40.160.170">
    <property type="match status" value="1"/>
</dbReference>
<gene>
    <name evidence="2" type="ORF">GGQ57_000960</name>
</gene>
<comment type="caution">
    <text evidence="2">The sequence shown here is derived from an EMBL/GenBank/DDBJ whole genome shotgun (WGS) entry which is preliminary data.</text>
</comment>
<accession>A0ABR6KHT7</accession>
<reference evidence="2 3" key="1">
    <citation type="submission" date="2020-08" db="EMBL/GenBank/DDBJ databases">
        <title>Genomic Encyclopedia of Type Strains, Phase IV (KMG-IV): sequencing the most valuable type-strain genomes for metagenomic binning, comparative biology and taxonomic classification.</title>
        <authorList>
            <person name="Goeker M."/>
        </authorList>
    </citation>
    <scope>NUCLEOTIDE SEQUENCE [LARGE SCALE GENOMIC DNA]</scope>
    <source>
        <strain evidence="2 3">DSM 102983</strain>
    </source>
</reference>
<protein>
    <recommendedName>
        <fullName evidence="4">Outer membrane protein beta-barrel domain-containing protein</fullName>
    </recommendedName>
</protein>
<dbReference type="Proteomes" id="UP000533637">
    <property type="component" value="Unassembled WGS sequence"/>
</dbReference>
<name>A0ABR6KHT7_9BACT</name>